<keyword evidence="3" id="KW-1185">Reference proteome</keyword>
<evidence type="ECO:0000256" key="1">
    <source>
        <dbReference type="SAM" id="MobiDB-lite"/>
    </source>
</evidence>
<gene>
    <name evidence="2" type="ORF">HaLaN_23203</name>
</gene>
<feature type="compositionally biased region" description="Low complexity" evidence="1">
    <location>
        <begin position="382"/>
        <end position="400"/>
    </location>
</feature>
<reference evidence="2 3" key="1">
    <citation type="submission" date="2020-02" db="EMBL/GenBank/DDBJ databases">
        <title>Draft genome sequence of Haematococcus lacustris strain NIES-144.</title>
        <authorList>
            <person name="Morimoto D."/>
            <person name="Nakagawa S."/>
            <person name="Yoshida T."/>
            <person name="Sawayama S."/>
        </authorList>
    </citation>
    <scope>NUCLEOTIDE SEQUENCE [LARGE SCALE GENOMIC DNA]</scope>
    <source>
        <strain evidence="2 3">NIES-144</strain>
    </source>
</reference>
<accession>A0A6A0A122</accession>
<comment type="caution">
    <text evidence="2">The sequence shown here is derived from an EMBL/GenBank/DDBJ whole genome shotgun (WGS) entry which is preliminary data.</text>
</comment>
<dbReference type="Proteomes" id="UP000485058">
    <property type="component" value="Unassembled WGS sequence"/>
</dbReference>
<protein>
    <submittedName>
        <fullName evidence="2">Uncharacterized protein</fullName>
    </submittedName>
</protein>
<feature type="region of interest" description="Disordered" evidence="1">
    <location>
        <begin position="322"/>
        <end position="348"/>
    </location>
</feature>
<dbReference type="AlphaFoldDB" id="A0A6A0A122"/>
<name>A0A6A0A122_HAELA</name>
<organism evidence="2 3">
    <name type="scientific">Haematococcus lacustris</name>
    <name type="common">Green alga</name>
    <name type="synonym">Haematococcus pluvialis</name>
    <dbReference type="NCBI Taxonomy" id="44745"/>
    <lineage>
        <taxon>Eukaryota</taxon>
        <taxon>Viridiplantae</taxon>
        <taxon>Chlorophyta</taxon>
        <taxon>core chlorophytes</taxon>
        <taxon>Chlorophyceae</taxon>
        <taxon>CS clade</taxon>
        <taxon>Chlamydomonadales</taxon>
        <taxon>Haematococcaceae</taxon>
        <taxon>Haematococcus</taxon>
    </lineage>
</organism>
<dbReference type="EMBL" id="BLLF01002767">
    <property type="protein sequence ID" value="GFH25266.1"/>
    <property type="molecule type" value="Genomic_DNA"/>
</dbReference>
<evidence type="ECO:0000313" key="3">
    <source>
        <dbReference type="Proteomes" id="UP000485058"/>
    </source>
</evidence>
<evidence type="ECO:0000313" key="2">
    <source>
        <dbReference type="EMBL" id="GFH25266.1"/>
    </source>
</evidence>
<feature type="region of interest" description="Disordered" evidence="1">
    <location>
        <begin position="1"/>
        <end position="47"/>
    </location>
</feature>
<proteinExistence type="predicted"/>
<feature type="region of interest" description="Disordered" evidence="1">
    <location>
        <begin position="373"/>
        <end position="408"/>
    </location>
</feature>
<feature type="region of interest" description="Disordered" evidence="1">
    <location>
        <begin position="187"/>
        <end position="211"/>
    </location>
</feature>
<sequence length="408" mass="40815">MPKGRSPPRLLPTGLAPGPDPAAATEPPSTDCLALEPAPSSDPEPVWPAPASCTVPGPVEGPSGIRPCPCWPPCSQPCSVSLCNSCSTRSANRPCCRAASSAAAAWASLASGTSAVRARAATWAACSKLRLSRGSAGGVEVSACRRAASSAAHWAIAGDRRGAAGRGVHSDQGAGAVLMVRRAATSRLPNTVSSTSPGSTHLSPDTSPTTPDSAKALLAVLQGVGAGYSGPKHSSTAAGAGQLHWLPGGLRHCCRVLACPAVLFQQVWLHTPHQGQLGHQSRPHVSQHCAQAATRQGSAGVVELGPAALLPPARSGHPLAETAAASLAEAQSHPQAALPHHQPSPRTAGLEHAVAGAGTGSLAAHCQSCAEGRVRQPPPVAAQPQSLGAAPAAALPHCPATQPRPPGA</sequence>